<dbReference type="EMBL" id="LAZR01000336">
    <property type="protein sequence ID" value="KKN73849.1"/>
    <property type="molecule type" value="Genomic_DNA"/>
</dbReference>
<gene>
    <name evidence="1" type="ORF">LCGC14_0396510</name>
</gene>
<evidence type="ECO:0000313" key="1">
    <source>
        <dbReference type="EMBL" id="KKN73849.1"/>
    </source>
</evidence>
<reference evidence="1" key="1">
    <citation type="journal article" date="2015" name="Nature">
        <title>Complex archaea that bridge the gap between prokaryotes and eukaryotes.</title>
        <authorList>
            <person name="Spang A."/>
            <person name="Saw J.H."/>
            <person name="Jorgensen S.L."/>
            <person name="Zaremba-Niedzwiedzka K."/>
            <person name="Martijn J."/>
            <person name="Lind A.E."/>
            <person name="van Eijk R."/>
            <person name="Schleper C."/>
            <person name="Guy L."/>
            <person name="Ettema T.J."/>
        </authorList>
    </citation>
    <scope>NUCLEOTIDE SEQUENCE</scope>
</reference>
<name>A0A0F9T3X0_9ZZZZ</name>
<dbReference type="AlphaFoldDB" id="A0A0F9T3X0"/>
<protein>
    <submittedName>
        <fullName evidence="1">Uncharacterized protein</fullName>
    </submittedName>
</protein>
<accession>A0A0F9T3X0</accession>
<organism evidence="1">
    <name type="scientific">marine sediment metagenome</name>
    <dbReference type="NCBI Taxonomy" id="412755"/>
    <lineage>
        <taxon>unclassified sequences</taxon>
        <taxon>metagenomes</taxon>
        <taxon>ecological metagenomes</taxon>
    </lineage>
</organism>
<sequence>MYTKGEWKVVSAEFTGKGVAFEVIMPKQEICKADANLIEAAPDLYEALRALYNSDPEMSAALQVQVQEALAKAKQ</sequence>
<proteinExistence type="predicted"/>
<comment type="caution">
    <text evidence="1">The sequence shown here is derived from an EMBL/GenBank/DDBJ whole genome shotgun (WGS) entry which is preliminary data.</text>
</comment>